<feature type="compositionally biased region" description="Basic residues" evidence="1">
    <location>
        <begin position="289"/>
        <end position="303"/>
    </location>
</feature>
<comment type="caution">
    <text evidence="2">The sequence shown here is derived from an EMBL/GenBank/DDBJ whole genome shotgun (WGS) entry which is preliminary data.</text>
</comment>
<feature type="compositionally biased region" description="Low complexity" evidence="1">
    <location>
        <begin position="335"/>
        <end position="347"/>
    </location>
</feature>
<gene>
    <name evidence="2" type="ORF">SBOR_7043</name>
</gene>
<organism evidence="2 3">
    <name type="scientific">Sclerotinia borealis (strain F-4128)</name>
    <dbReference type="NCBI Taxonomy" id="1432307"/>
    <lineage>
        <taxon>Eukaryota</taxon>
        <taxon>Fungi</taxon>
        <taxon>Dikarya</taxon>
        <taxon>Ascomycota</taxon>
        <taxon>Pezizomycotina</taxon>
        <taxon>Leotiomycetes</taxon>
        <taxon>Helotiales</taxon>
        <taxon>Sclerotiniaceae</taxon>
        <taxon>Sclerotinia</taxon>
    </lineage>
</organism>
<proteinExistence type="predicted"/>
<name>W9C9V4_SCLBF</name>
<feature type="compositionally biased region" description="Acidic residues" evidence="1">
    <location>
        <begin position="162"/>
        <end position="174"/>
    </location>
</feature>
<dbReference type="AlphaFoldDB" id="W9C9V4"/>
<protein>
    <submittedName>
        <fullName evidence="2">Uncharacterized protein</fullName>
    </submittedName>
</protein>
<dbReference type="EMBL" id="AYSA01000377">
    <property type="protein sequence ID" value="ESZ92583.1"/>
    <property type="molecule type" value="Genomic_DNA"/>
</dbReference>
<dbReference type="OrthoDB" id="3526530at2759"/>
<keyword evidence="3" id="KW-1185">Reference proteome</keyword>
<evidence type="ECO:0000313" key="2">
    <source>
        <dbReference type="EMBL" id="ESZ92583.1"/>
    </source>
</evidence>
<accession>W9C9V4</accession>
<evidence type="ECO:0000256" key="1">
    <source>
        <dbReference type="SAM" id="MobiDB-lite"/>
    </source>
</evidence>
<dbReference type="Proteomes" id="UP000019487">
    <property type="component" value="Unassembled WGS sequence"/>
</dbReference>
<reference evidence="2 3" key="1">
    <citation type="journal article" date="2014" name="Genome Announc.">
        <title>Draft genome sequence of Sclerotinia borealis, a psychrophilic plant pathogenic fungus.</title>
        <authorList>
            <person name="Mardanov A.V."/>
            <person name="Beletsky A.V."/>
            <person name="Kadnikov V.V."/>
            <person name="Ignatov A.N."/>
            <person name="Ravin N.V."/>
        </authorList>
    </citation>
    <scope>NUCLEOTIDE SEQUENCE [LARGE SCALE GENOMIC DNA]</scope>
    <source>
        <strain evidence="3">F-4157</strain>
    </source>
</reference>
<feature type="compositionally biased region" description="Polar residues" evidence="1">
    <location>
        <begin position="275"/>
        <end position="284"/>
    </location>
</feature>
<feature type="compositionally biased region" description="Low complexity" evidence="1">
    <location>
        <begin position="246"/>
        <end position="259"/>
    </location>
</feature>
<feature type="compositionally biased region" description="Basic and acidic residues" evidence="1">
    <location>
        <begin position="97"/>
        <end position="144"/>
    </location>
</feature>
<feature type="region of interest" description="Disordered" evidence="1">
    <location>
        <begin position="335"/>
        <end position="362"/>
    </location>
</feature>
<feature type="compositionally biased region" description="Polar residues" evidence="1">
    <location>
        <begin position="189"/>
        <end position="218"/>
    </location>
</feature>
<dbReference type="HOGENOM" id="CLU_609696_0_0_1"/>
<evidence type="ECO:0000313" key="3">
    <source>
        <dbReference type="Proteomes" id="UP000019487"/>
    </source>
</evidence>
<feature type="region of interest" description="Disordered" evidence="1">
    <location>
        <begin position="53"/>
        <end position="320"/>
    </location>
</feature>
<feature type="compositionally biased region" description="Basic and acidic residues" evidence="1">
    <location>
        <begin position="58"/>
        <end position="89"/>
    </location>
</feature>
<feature type="region of interest" description="Disordered" evidence="1">
    <location>
        <begin position="418"/>
        <end position="440"/>
    </location>
</feature>
<sequence>MCGDTLITYTIDNIPCGKSKGKGFDETRTKHQKCFLKEGQVLEDGRTFRHGSSRTRHVHEFERDPHGPQVRWERWERKNREQPRMRSDSLEANVSAGEDRMKTETDDGDDGDSHKERDPRVREWQEKTKKSREPRVRIEKEVQKEQPAAGRKTVNHVLCEPPSDDEDLSDDEWPVSEPKIKIDTGDTVPWSSTPSRSFSDPTVANDTSNQATGTSYSRVKSRDDGSYHKGIQAADTWRPPPRIERPTTPFNFATPATGTHTYMNSAPYSRHDTRSPYNGPNTHLGSPKSKSKGSGHGHGKGKAPKHDNYRPHYPAHSPDVKSAFYASAQYQFSTNANGNANANANPNDLPPYSPTSSSLLTPYGLASETAGYSGPSGYAPLPFGDLSTASGYIGYGPAYADNRSVYGNFGAVESYEREKRNVGGEKNGNGDRDRGEEVSGARKLIGEHMSDVMDEDAKKAVENTHAHRAQNDVEMGGE</sequence>